<dbReference type="Gene3D" id="1.20.120.420">
    <property type="entry name" value="translation initiation factor eif-2b, domain 1"/>
    <property type="match status" value="1"/>
</dbReference>
<feature type="site" description="Transition state stabilizer" evidence="2">
    <location>
        <position position="158"/>
    </location>
</feature>
<feature type="binding site" evidence="2">
    <location>
        <position position="88"/>
    </location>
    <ligand>
        <name>substrate</name>
    </ligand>
</feature>
<dbReference type="InterPro" id="IPR042529">
    <property type="entry name" value="IF_2B-like_C"/>
</dbReference>
<dbReference type="NCBIfam" id="TIGR00512">
    <property type="entry name" value="salvage_mtnA"/>
    <property type="match status" value="1"/>
</dbReference>
<feature type="binding site" evidence="2">
    <location>
        <begin position="248"/>
        <end position="249"/>
    </location>
    <ligand>
        <name>substrate</name>
    </ligand>
</feature>
<comment type="similarity">
    <text evidence="2">Belongs to the EIF-2B alpha/beta/delta subunits family. MtnA subfamily.</text>
</comment>
<dbReference type="InterPro" id="IPR037171">
    <property type="entry name" value="NagB/RpiA_transferase-like"/>
</dbReference>
<comment type="function">
    <text evidence="2">Catalyzes the interconversion of methylthioribose-1-phosphate (MTR-1-P) into methylthioribulose-1-phosphate (MTRu-1-P).</text>
</comment>
<dbReference type="RefSeq" id="WP_190476084.1">
    <property type="nucleotide sequence ID" value="NZ_JACJSG010000032.1"/>
</dbReference>
<accession>A0ABR8D7T6</accession>
<reference evidence="3 4" key="1">
    <citation type="journal article" date="2020" name="ISME J.">
        <title>Comparative genomics reveals insights into cyanobacterial evolution and habitat adaptation.</title>
        <authorList>
            <person name="Chen M.Y."/>
            <person name="Teng W.K."/>
            <person name="Zhao L."/>
            <person name="Hu C.X."/>
            <person name="Zhou Y.K."/>
            <person name="Han B.P."/>
            <person name="Song L.R."/>
            <person name="Shu W.S."/>
        </authorList>
    </citation>
    <scope>NUCLEOTIDE SEQUENCE [LARGE SCALE GENOMIC DNA]</scope>
    <source>
        <strain evidence="3 4">FACHB-119</strain>
    </source>
</reference>
<comment type="pathway">
    <text evidence="2">Amino-acid biosynthesis; L-methionine biosynthesis via salvage pathway; L-methionine from S-methyl-5-thio-alpha-D-ribose 1-phosphate: step 1/6.</text>
</comment>
<dbReference type="NCBIfam" id="NF004326">
    <property type="entry name" value="PRK05720.1"/>
    <property type="match status" value="1"/>
</dbReference>
<name>A0ABR8D7T6_9NOST</name>
<dbReference type="PANTHER" id="PTHR43475:SF1">
    <property type="entry name" value="METHYLTHIORIBOSE-1-PHOSPHATE ISOMERASE"/>
    <property type="match status" value="1"/>
</dbReference>
<evidence type="ECO:0000256" key="1">
    <source>
        <dbReference type="ARBA" id="ARBA00023235"/>
    </source>
</evidence>
<evidence type="ECO:0000256" key="2">
    <source>
        <dbReference type="HAMAP-Rule" id="MF_01678"/>
    </source>
</evidence>
<dbReference type="InterPro" id="IPR027363">
    <property type="entry name" value="M1Pi_N"/>
</dbReference>
<dbReference type="InterPro" id="IPR000649">
    <property type="entry name" value="IF-2B-related"/>
</dbReference>
<dbReference type="GO" id="GO:0046523">
    <property type="term" value="F:S-methyl-5-thioribose-1-phosphate isomerase activity"/>
    <property type="evidence" value="ECO:0007669"/>
    <property type="project" value="UniProtKB-EC"/>
</dbReference>
<gene>
    <name evidence="2 3" type="primary">mtnA</name>
    <name evidence="3" type="ORF">H6G83_21870</name>
</gene>
<evidence type="ECO:0000313" key="4">
    <source>
        <dbReference type="Proteomes" id="UP000661112"/>
    </source>
</evidence>
<feature type="binding site" evidence="2">
    <location>
        <position position="197"/>
    </location>
    <ligand>
        <name>substrate</name>
    </ligand>
</feature>
<proteinExistence type="inferred from homology"/>
<dbReference type="Proteomes" id="UP000661112">
    <property type="component" value="Unassembled WGS sequence"/>
</dbReference>
<dbReference type="EC" id="5.3.1.23" evidence="2"/>
<protein>
    <recommendedName>
        <fullName evidence="2">Methylthioribose-1-phosphate isomerase</fullName>
        <shortName evidence="2">M1Pi</shortName>
        <shortName evidence="2">MTR-1-P isomerase</shortName>
        <ecNumber evidence="2">5.3.1.23</ecNumber>
    </recommendedName>
    <alternativeName>
        <fullName evidence="2">S-methyl-5-thioribose-1-phosphate isomerase</fullName>
    </alternativeName>
</protein>
<keyword evidence="1 2" id="KW-0413">Isomerase</keyword>
<dbReference type="Pfam" id="PF01008">
    <property type="entry name" value="IF-2B"/>
    <property type="match status" value="1"/>
</dbReference>
<comment type="caution">
    <text evidence="3">The sequence shown here is derived from an EMBL/GenBank/DDBJ whole genome shotgun (WGS) entry which is preliminary data.</text>
</comment>
<comment type="catalytic activity">
    <reaction evidence="2">
        <text>5-(methylsulfanyl)-alpha-D-ribose 1-phosphate = 5-(methylsulfanyl)-D-ribulose 1-phosphate</text>
        <dbReference type="Rhea" id="RHEA:19989"/>
        <dbReference type="ChEBI" id="CHEBI:58533"/>
        <dbReference type="ChEBI" id="CHEBI:58548"/>
        <dbReference type="EC" id="5.3.1.23"/>
    </reaction>
</comment>
<evidence type="ECO:0000313" key="3">
    <source>
        <dbReference type="EMBL" id="MBD2503219.1"/>
    </source>
</evidence>
<dbReference type="InterPro" id="IPR011559">
    <property type="entry name" value="Initiation_fac_2B_a/b/d"/>
</dbReference>
<keyword evidence="4" id="KW-1185">Reference proteome</keyword>
<dbReference type="SUPFAM" id="SSF100950">
    <property type="entry name" value="NagB/RpiA/CoA transferase-like"/>
    <property type="match status" value="1"/>
</dbReference>
<organism evidence="3 4">
    <name type="scientific">Anabaena azotica FACHB-119</name>
    <dbReference type="NCBI Taxonomy" id="947527"/>
    <lineage>
        <taxon>Bacteria</taxon>
        <taxon>Bacillati</taxon>
        <taxon>Cyanobacteriota</taxon>
        <taxon>Cyanophyceae</taxon>
        <taxon>Nostocales</taxon>
        <taxon>Nostocaceae</taxon>
        <taxon>Anabaena</taxon>
        <taxon>Anabaena azotica</taxon>
    </lineage>
</organism>
<dbReference type="Gene3D" id="3.40.50.10470">
    <property type="entry name" value="Translation initiation factor eif-2b, domain 2"/>
    <property type="match status" value="1"/>
</dbReference>
<dbReference type="EMBL" id="JACJSG010000032">
    <property type="protein sequence ID" value="MBD2503219.1"/>
    <property type="molecule type" value="Genomic_DNA"/>
</dbReference>
<dbReference type="PANTHER" id="PTHR43475">
    <property type="entry name" value="METHYLTHIORIBOSE-1-PHOSPHATE ISOMERASE"/>
    <property type="match status" value="1"/>
</dbReference>
<keyword evidence="2" id="KW-0486">Methionine biosynthesis</keyword>
<dbReference type="InterPro" id="IPR005251">
    <property type="entry name" value="IF-M1Pi"/>
</dbReference>
<feature type="binding site" evidence="2">
    <location>
        <begin position="45"/>
        <end position="47"/>
    </location>
    <ligand>
        <name>substrate</name>
    </ligand>
</feature>
<feature type="active site" description="Proton donor" evidence="2">
    <location>
        <position position="238"/>
    </location>
</feature>
<keyword evidence="2" id="KW-0028">Amino-acid biosynthesis</keyword>
<dbReference type="NCBIfam" id="TIGR00524">
    <property type="entry name" value="eIF-2B_rel"/>
    <property type="match status" value="1"/>
</dbReference>
<sequence>MIYPVIWQNNSVLLIDQTRLPNEYAVVEIHRSEDMAQAIKTMIVRGAPAIGVAAAYGMYLGAREIETSQRHEFLQHLEKVAELLRSTRPTAVNLFWAISRMLKTAHESLGTVAQIKESLLQTAQAINAEDLQTCQAIGDHGLAVLPKTPHKLTLLTHCNAGALATAGYGTALGVVRSAWREGRLERLFADETRPRLQGAKLTTWECVQEGIPVTLITDNMAAHCMKQGLIDAVVVGADRIAANGDAANKIGTYSLAIVAKAHNVPFFVAAPLSTIDFALSDGSKIPIEERNSEEIYQVGDTILTPAGVEFYNPAFDVTPANLITAIITENGAFAPSNLSNAQIQAVAL</sequence>
<dbReference type="HAMAP" id="MF_01678">
    <property type="entry name" value="Salvage_MtnA"/>
    <property type="match status" value="1"/>
</dbReference>